<protein>
    <recommendedName>
        <fullName evidence="1">Alanine dehydrogenase/pyridine nucleotide transhydrogenase N-terminal domain-containing protein</fullName>
    </recommendedName>
</protein>
<proteinExistence type="predicted"/>
<accession>A0A221MAA3</accession>
<name>A0A221MAA3_9BACI</name>
<organism evidence="2 3">
    <name type="scientific">Virgibacillus necropolis</name>
    <dbReference type="NCBI Taxonomy" id="163877"/>
    <lineage>
        <taxon>Bacteria</taxon>
        <taxon>Bacillati</taxon>
        <taxon>Bacillota</taxon>
        <taxon>Bacilli</taxon>
        <taxon>Bacillales</taxon>
        <taxon>Bacillaceae</taxon>
        <taxon>Virgibacillus</taxon>
    </lineage>
</organism>
<feature type="domain" description="Alanine dehydrogenase/pyridine nucleotide transhydrogenase N-terminal" evidence="1">
    <location>
        <begin position="4"/>
        <end position="46"/>
    </location>
</feature>
<dbReference type="SUPFAM" id="SSF52283">
    <property type="entry name" value="Formate/glycerate dehydrogenase catalytic domain-like"/>
    <property type="match status" value="1"/>
</dbReference>
<dbReference type="Proteomes" id="UP000204391">
    <property type="component" value="Chromosome"/>
</dbReference>
<dbReference type="OrthoDB" id="9804592at2"/>
<dbReference type="InterPro" id="IPR007886">
    <property type="entry name" value="AlaDH/PNT_N"/>
</dbReference>
<keyword evidence="3" id="KW-1185">Reference proteome</keyword>
<reference evidence="2 3" key="1">
    <citation type="journal article" date="2003" name="Int. J. Syst. Evol. Microbiol.">
        <title>Virgibacillus carmonensis sp. nov., Virgibacillus necropolis sp. nov. and Virgibacillus picturae sp. nov., three novel species isolated from deteriorated mural paintings, transfer of the species of the genus salibacillus to Virgibacillus, as Virgibacillus marismortui comb. nov. and Virgibacillus salexigens comb. nov., and emended description of the genus Virgibacillus.</title>
        <authorList>
            <person name="Heyrman J."/>
            <person name="Logan N.A."/>
            <person name="Busse H.J."/>
            <person name="Balcaen A."/>
            <person name="Lebbe L."/>
            <person name="Rodriguez-Diaz M."/>
            <person name="Swings J."/>
            <person name="De Vos P."/>
        </authorList>
    </citation>
    <scope>NUCLEOTIDE SEQUENCE [LARGE SCALE GENOMIC DNA]</scope>
    <source>
        <strain evidence="2 3">LMG 19488</strain>
    </source>
</reference>
<dbReference type="KEGG" id="vne:CFK40_05885"/>
<sequence length="48" mass="5376">MVIGVPREIKNNERRVRLTPSGITAFVNAGHKVLVEGLVRNESGFHNY</sequence>
<evidence type="ECO:0000313" key="2">
    <source>
        <dbReference type="EMBL" id="ASN04575.1"/>
    </source>
</evidence>
<dbReference type="EMBL" id="CP022437">
    <property type="protein sequence ID" value="ASN04575.1"/>
    <property type="molecule type" value="Genomic_DNA"/>
</dbReference>
<evidence type="ECO:0000313" key="3">
    <source>
        <dbReference type="Proteomes" id="UP000204391"/>
    </source>
</evidence>
<dbReference type="Pfam" id="PF05222">
    <property type="entry name" value="AlaDh_PNT_N"/>
    <property type="match status" value="1"/>
</dbReference>
<evidence type="ECO:0000259" key="1">
    <source>
        <dbReference type="Pfam" id="PF05222"/>
    </source>
</evidence>
<gene>
    <name evidence="2" type="ORF">CFK40_05885</name>
</gene>
<dbReference type="AlphaFoldDB" id="A0A221MAA3"/>
<dbReference type="Gene3D" id="3.40.50.720">
    <property type="entry name" value="NAD(P)-binding Rossmann-like Domain"/>
    <property type="match status" value="1"/>
</dbReference>